<keyword evidence="2" id="KW-0067">ATP-binding</keyword>
<organism evidence="2 3">
    <name type="scientific">Candidatus Scybalenecus merdavium</name>
    <dbReference type="NCBI Taxonomy" id="2840939"/>
    <lineage>
        <taxon>Bacteria</taxon>
        <taxon>Bacillati</taxon>
        <taxon>Bacillota</taxon>
        <taxon>Clostridia</taxon>
        <taxon>Eubacteriales</taxon>
        <taxon>Oscillospiraceae</taxon>
        <taxon>Oscillospiraceae incertae sedis</taxon>
        <taxon>Candidatus Scybalenecus</taxon>
    </lineage>
</organism>
<evidence type="ECO:0000313" key="3">
    <source>
        <dbReference type="Proteomes" id="UP000824125"/>
    </source>
</evidence>
<name>A0A9D1SNN1_9FIRM</name>
<dbReference type="Pfam" id="PF05673">
    <property type="entry name" value="DUF815"/>
    <property type="match status" value="1"/>
</dbReference>
<comment type="caution">
    <text evidence="2">The sequence shown here is derived from an EMBL/GenBank/DDBJ whole genome shotgun (WGS) entry which is preliminary data.</text>
</comment>
<reference evidence="2" key="2">
    <citation type="journal article" date="2021" name="PeerJ">
        <title>Extensive microbial diversity within the chicken gut microbiome revealed by metagenomics and culture.</title>
        <authorList>
            <person name="Gilroy R."/>
            <person name="Ravi A."/>
            <person name="Getino M."/>
            <person name="Pursley I."/>
            <person name="Horton D.L."/>
            <person name="Alikhan N.F."/>
            <person name="Baker D."/>
            <person name="Gharbi K."/>
            <person name="Hall N."/>
            <person name="Watson M."/>
            <person name="Adriaenssens E.M."/>
            <person name="Foster-Nyarko E."/>
            <person name="Jarju S."/>
            <person name="Secka A."/>
            <person name="Antonio M."/>
            <person name="Oren A."/>
            <person name="Chaudhuri R.R."/>
            <person name="La Ragione R."/>
            <person name="Hildebrand F."/>
            <person name="Pallen M.J."/>
        </authorList>
    </citation>
    <scope>NUCLEOTIDE SEQUENCE</scope>
    <source>
        <strain evidence="2">CHK176-6737</strain>
    </source>
</reference>
<dbReference type="Proteomes" id="UP000824125">
    <property type="component" value="Unassembled WGS sequence"/>
</dbReference>
<dbReference type="InterPro" id="IPR003593">
    <property type="entry name" value="AAA+_ATPase"/>
</dbReference>
<dbReference type="AlphaFoldDB" id="A0A9D1SNN1"/>
<dbReference type="GO" id="GO:0005524">
    <property type="term" value="F:ATP binding"/>
    <property type="evidence" value="ECO:0007669"/>
    <property type="project" value="UniProtKB-KW"/>
</dbReference>
<evidence type="ECO:0000313" key="2">
    <source>
        <dbReference type="EMBL" id="HIU68720.1"/>
    </source>
</evidence>
<dbReference type="PANTHER" id="PTHR42935">
    <property type="entry name" value="SLR0930 PROTEIN"/>
    <property type="match status" value="1"/>
</dbReference>
<dbReference type="InterPro" id="IPR027417">
    <property type="entry name" value="P-loop_NTPase"/>
</dbReference>
<feature type="domain" description="AAA+ ATPase" evidence="1">
    <location>
        <begin position="209"/>
        <end position="329"/>
    </location>
</feature>
<dbReference type="InterPro" id="IPR008533">
    <property type="entry name" value="DUF815"/>
</dbReference>
<dbReference type="SMART" id="SM00382">
    <property type="entry name" value="AAA"/>
    <property type="match status" value="1"/>
</dbReference>
<evidence type="ECO:0000259" key="1">
    <source>
        <dbReference type="SMART" id="SM00382"/>
    </source>
</evidence>
<sequence>MDTLKRYRLYAGALCVYDLSGDAVFETMQKIFQNQDDEAFIPLQRDLCRLLLAAGSLEEYLLNAVLTNDNVFTRAAAAGKEKELPQAVQKSVVADLKKLSQLCTFSAADIFSATDDPDVRQVLTTMPAWQSVSDPARPPQWDQQYKVFAEYHRKNGYGIFAQCSAFSWRGGALCPVHACDTIRLTDLKNYENQRQKVIDNTESFVLGYPANNVLLYGDRGTGKSSTVHAVLNEYAPMGLRMVELSKKSIPELPLLFERLNDCPMKFIIFIDDLSFDKDDDSFAELKAALEGSLSARQNHTLIYATTNRRHLVKETFSARDGDEVHRQDTIQEQMSLSDRFGLTVTFLNPDRKNYLEITDKLAADRGIRAGTELLHQKAERWALAKGGRSPRCAKQFIDYVESCEKRGKSW</sequence>
<dbReference type="CDD" id="cd00009">
    <property type="entry name" value="AAA"/>
    <property type="match status" value="1"/>
</dbReference>
<accession>A0A9D1SNN1</accession>
<dbReference type="Gene3D" id="3.40.50.300">
    <property type="entry name" value="P-loop containing nucleotide triphosphate hydrolases"/>
    <property type="match status" value="1"/>
</dbReference>
<dbReference type="SUPFAM" id="SSF52540">
    <property type="entry name" value="P-loop containing nucleoside triphosphate hydrolases"/>
    <property type="match status" value="1"/>
</dbReference>
<dbReference type="EMBL" id="DVNM01000012">
    <property type="protein sequence ID" value="HIU68720.1"/>
    <property type="molecule type" value="Genomic_DNA"/>
</dbReference>
<keyword evidence="2" id="KW-0547">Nucleotide-binding</keyword>
<reference evidence="2" key="1">
    <citation type="submission" date="2020-10" db="EMBL/GenBank/DDBJ databases">
        <authorList>
            <person name="Gilroy R."/>
        </authorList>
    </citation>
    <scope>NUCLEOTIDE SEQUENCE</scope>
    <source>
        <strain evidence="2">CHK176-6737</strain>
    </source>
</reference>
<protein>
    <submittedName>
        <fullName evidence="2">ATP-binding protein</fullName>
    </submittedName>
</protein>
<proteinExistence type="predicted"/>
<gene>
    <name evidence="2" type="ORF">IAD23_02030</name>
</gene>
<dbReference type="PANTHER" id="PTHR42935:SF1">
    <property type="entry name" value="SLR0930 PROTEIN"/>
    <property type="match status" value="1"/>
</dbReference>